<keyword evidence="5" id="KW-1052">Target cell membrane</keyword>
<evidence type="ECO:0008006" key="13">
    <source>
        <dbReference type="Google" id="ProtNLM"/>
    </source>
</evidence>
<evidence type="ECO:0000256" key="7">
    <source>
        <dbReference type="ARBA" id="ARBA00022699"/>
    </source>
</evidence>
<keyword evidence="6" id="KW-0800">Toxin</keyword>
<proteinExistence type="predicted"/>
<comment type="caution">
    <text evidence="11">The sequence shown here is derived from an EMBL/GenBank/DDBJ whole genome shotgun (WGS) entry which is preliminary data.</text>
</comment>
<dbReference type="GO" id="GO:0044231">
    <property type="term" value="C:host cell presynaptic membrane"/>
    <property type="evidence" value="ECO:0007669"/>
    <property type="project" value="UniProtKB-KW"/>
</dbReference>
<dbReference type="GO" id="GO:0090729">
    <property type="term" value="F:toxin activity"/>
    <property type="evidence" value="ECO:0007669"/>
    <property type="project" value="UniProtKB-KW"/>
</dbReference>
<evidence type="ECO:0000313" key="12">
    <source>
        <dbReference type="Proteomes" id="UP000887116"/>
    </source>
</evidence>
<name>A0A8X6H343_TRICU</name>
<dbReference type="InterPro" id="IPR002110">
    <property type="entry name" value="Ankyrin_rpt"/>
</dbReference>
<dbReference type="Gene3D" id="1.25.40.20">
    <property type="entry name" value="Ankyrin repeat-containing domain"/>
    <property type="match status" value="4"/>
</dbReference>
<feature type="repeat" description="ANK" evidence="10">
    <location>
        <begin position="71"/>
        <end position="103"/>
    </location>
</feature>
<keyword evidence="9" id="KW-1053">Target membrane</keyword>
<dbReference type="SMART" id="SM00248">
    <property type="entry name" value="ANK"/>
    <property type="match status" value="6"/>
</dbReference>
<feature type="repeat" description="ANK" evidence="10">
    <location>
        <begin position="218"/>
        <end position="245"/>
    </location>
</feature>
<dbReference type="PANTHER" id="PTHR24133:SF40">
    <property type="entry name" value="ANKYRIN REPEAT DOMAIN 44"/>
    <property type="match status" value="1"/>
</dbReference>
<dbReference type="Proteomes" id="UP000887116">
    <property type="component" value="Unassembled WGS sequence"/>
</dbReference>
<keyword evidence="7" id="KW-0528">Neurotoxin</keyword>
<dbReference type="EMBL" id="BMAO01014470">
    <property type="protein sequence ID" value="GFQ95248.1"/>
    <property type="molecule type" value="Genomic_DNA"/>
</dbReference>
<dbReference type="PANTHER" id="PTHR24133">
    <property type="entry name" value="ANKYRIN DOMAIN-CONTAINING"/>
    <property type="match status" value="1"/>
</dbReference>
<dbReference type="PROSITE" id="PS50297">
    <property type="entry name" value="ANK_REP_REGION"/>
    <property type="match status" value="3"/>
</dbReference>
<dbReference type="GO" id="GO:0044218">
    <property type="term" value="C:other organism cell membrane"/>
    <property type="evidence" value="ECO:0007669"/>
    <property type="project" value="UniProtKB-KW"/>
</dbReference>
<organism evidence="11 12">
    <name type="scientific">Trichonephila clavata</name>
    <name type="common">Joro spider</name>
    <name type="synonym">Nephila clavata</name>
    <dbReference type="NCBI Taxonomy" id="2740835"/>
    <lineage>
        <taxon>Eukaryota</taxon>
        <taxon>Metazoa</taxon>
        <taxon>Ecdysozoa</taxon>
        <taxon>Arthropoda</taxon>
        <taxon>Chelicerata</taxon>
        <taxon>Arachnida</taxon>
        <taxon>Araneae</taxon>
        <taxon>Araneomorphae</taxon>
        <taxon>Entelegynae</taxon>
        <taxon>Araneoidea</taxon>
        <taxon>Nephilidae</taxon>
        <taxon>Trichonephila</taxon>
    </lineage>
</organism>
<dbReference type="GO" id="GO:0005576">
    <property type="term" value="C:extracellular region"/>
    <property type="evidence" value="ECO:0007669"/>
    <property type="project" value="UniProtKB-SubCell"/>
</dbReference>
<keyword evidence="3" id="KW-0268">Exocytosis</keyword>
<evidence type="ECO:0000256" key="9">
    <source>
        <dbReference type="ARBA" id="ARBA00023298"/>
    </source>
</evidence>
<dbReference type="OrthoDB" id="6422058at2759"/>
<keyword evidence="4" id="KW-0964">Secreted</keyword>
<keyword evidence="12" id="KW-1185">Reference proteome</keyword>
<reference evidence="11" key="1">
    <citation type="submission" date="2020-07" db="EMBL/GenBank/DDBJ databases">
        <title>Multicomponent nature underlies the extraordinary mechanical properties of spider dragline silk.</title>
        <authorList>
            <person name="Kono N."/>
            <person name="Nakamura H."/>
            <person name="Mori M."/>
            <person name="Yoshida Y."/>
            <person name="Ohtoshi R."/>
            <person name="Malay A.D."/>
            <person name="Moran D.A.P."/>
            <person name="Tomita M."/>
            <person name="Numata K."/>
            <person name="Arakawa K."/>
        </authorList>
    </citation>
    <scope>NUCLEOTIDE SEQUENCE</scope>
</reference>
<dbReference type="SUPFAM" id="SSF48403">
    <property type="entry name" value="Ankyrin repeat"/>
    <property type="match status" value="1"/>
</dbReference>
<evidence type="ECO:0000256" key="1">
    <source>
        <dbReference type="ARBA" id="ARBA00004175"/>
    </source>
</evidence>
<dbReference type="InterPro" id="IPR036770">
    <property type="entry name" value="Ankyrin_rpt-contain_sf"/>
</dbReference>
<dbReference type="PROSITE" id="PS50088">
    <property type="entry name" value="ANK_REPEAT"/>
    <property type="match status" value="3"/>
</dbReference>
<accession>A0A8X6H343</accession>
<dbReference type="PRINTS" id="PR01415">
    <property type="entry name" value="ANKYRIN"/>
</dbReference>
<dbReference type="InterPro" id="IPR052391">
    <property type="entry name" value="E3_Ligase-Neurotoxin"/>
</dbReference>
<keyword evidence="8" id="KW-0638">Presynaptic neurotoxin</keyword>
<evidence type="ECO:0000256" key="6">
    <source>
        <dbReference type="ARBA" id="ARBA00022656"/>
    </source>
</evidence>
<dbReference type="Pfam" id="PF12796">
    <property type="entry name" value="Ank_2"/>
    <property type="match status" value="2"/>
</dbReference>
<dbReference type="AlphaFoldDB" id="A0A8X6H343"/>
<evidence type="ECO:0000256" key="3">
    <source>
        <dbReference type="ARBA" id="ARBA00022483"/>
    </source>
</evidence>
<evidence type="ECO:0000313" key="11">
    <source>
        <dbReference type="EMBL" id="GFQ95248.1"/>
    </source>
</evidence>
<evidence type="ECO:0000256" key="8">
    <source>
        <dbReference type="ARBA" id="ARBA00023028"/>
    </source>
</evidence>
<gene>
    <name evidence="11" type="ORF">TNCT_95461</name>
</gene>
<evidence type="ECO:0000256" key="2">
    <source>
        <dbReference type="ARBA" id="ARBA00004613"/>
    </source>
</evidence>
<protein>
    <recommendedName>
        <fullName evidence="13">Ankyrin repeat protein</fullName>
    </recommendedName>
</protein>
<evidence type="ECO:0000256" key="4">
    <source>
        <dbReference type="ARBA" id="ARBA00022525"/>
    </source>
</evidence>
<dbReference type="GO" id="GO:0006887">
    <property type="term" value="P:exocytosis"/>
    <property type="evidence" value="ECO:0007669"/>
    <property type="project" value="UniProtKB-KW"/>
</dbReference>
<keyword evidence="10" id="KW-0040">ANK repeat</keyword>
<sequence>MGPLHEILETLSNDQNLDSTNIVEKIKQEFERRMDELYPQWDTCKHKYKLCKKEYKSWQKSGFSLDHDFKEGGKLLHLAAKCNYLNVIKCLKDRGAGIDIQNWRGNNPLHEAVEDGRQEMVQFLLENGANINAKTETRGEETPLSLAVNKACPIYQQGTAEDHQKYIEKYVEIIKLLIREKADVNASDPLGWAVGQGGSINLVKLLVENGAVILDGHLHAAANAGNKDIAEFLIDNGADINAQNAQGSTPLHKVSGIDTLKLLIERGAKVNIKNGEGFTPLHYMAFMLDEASTLIMVEHGADPWARGDNGETPVDRYVNRLEHAKEEGASGTDEPPGYLMKLKQAYNKDLFVRYSTLLLGAVAAITLFTTGNITPDAPRIIGAAALVKVAALAAGRITYEVFKPSTKMARVEHERFVAAQQSPQ</sequence>
<keyword evidence="9" id="KW-0472">Membrane</keyword>
<comment type="subcellular location">
    <subcellularLocation>
        <location evidence="2">Secreted</location>
    </subcellularLocation>
    <subcellularLocation>
        <location evidence="1">Target cell membrane</location>
    </subcellularLocation>
</comment>
<evidence type="ECO:0000256" key="5">
    <source>
        <dbReference type="ARBA" id="ARBA00022537"/>
    </source>
</evidence>
<evidence type="ECO:0000256" key="10">
    <source>
        <dbReference type="PROSITE-ProRule" id="PRU00023"/>
    </source>
</evidence>
<feature type="repeat" description="ANK" evidence="10">
    <location>
        <begin position="104"/>
        <end position="136"/>
    </location>
</feature>